<feature type="compositionally biased region" description="Polar residues" evidence="5">
    <location>
        <begin position="657"/>
        <end position="666"/>
    </location>
</feature>
<dbReference type="Proteomes" id="UP001299012">
    <property type="component" value="Unassembled WGS sequence"/>
</dbReference>
<comment type="similarity">
    <text evidence="1">Belongs to the peptidase S8 family.</text>
</comment>
<dbReference type="Pfam" id="PF00082">
    <property type="entry name" value="Peptidase_S8"/>
    <property type="match status" value="1"/>
</dbReference>
<gene>
    <name evidence="7" type="ORF">L0F81_16560</name>
</gene>
<protein>
    <submittedName>
        <fullName evidence="7">S8 family peptidase</fullName>
    </submittedName>
</protein>
<keyword evidence="4" id="KW-0720">Serine protease</keyword>
<dbReference type="SUPFAM" id="SSF52743">
    <property type="entry name" value="Subtilisin-like"/>
    <property type="match status" value="1"/>
</dbReference>
<sequence length="762" mass="82651">MSEMIDRVGGGGNKFHPHTLADSQRILGPQALVLRDAARTLDEELRAGHVVFEVKLLPNYLANSYFPERLVKLLGLTALGSRPATGDLVQRSKTEFDVPTKSLIVAGDNDSLEQLTHILSGGVLNRREKGAAEDLRRFSDIHLPRVTEVVKGLAGDVTELAAEREAFEAVLHPDPDTPGMSRRPLPDEIFGKFERYIRTLGGEVVSDRRDAVGGLTFVPVLLPPGKLKEAAAFNPLRSIRKMPRIRPVPATPLRSAPGVSKPPPPPAAADAPEVLIFDAGVDANGDFFAGSVSQIDLTDKPPFPGCIEHGSAVTGAILYGNVEAGSRLQSPQVRATHYRCIPGQDTDGVELYWLLDQVQKQVADSDAMIVNLSLGPEVPVDDGEPHRWTAVLDALAYERDILFVVAAGNNGEEVGEGANRVQVPADMANGLSVGACDRPHPEMMWSRSSYSAIGPGRPGATVQPAVLAYGGDTDRPFARLMGDGRLSYEWGTSYAAPLAAHGLAKLSTQLGDRSSASALRAFAIHFAEPHADADHTLESGYGRLPADFSDALLCSDRQVTVLYQASIEREQILGFTLPVPAGVDRGKVKVKWTLAYSSPTDPTEAVEYTESGLEFTLRPHSEVYSFRDPENPRRVVKVNIQEEAERVAALLEEGWKMSQQPSTRSQKVGPKASESSRRRGGKWETVMQGQDCLMARSLHLPRLDIEFLTREGGVLTRDSPPVDFSLVVTVESLSGLPVYDLAKVDFPVLSELPVPVPVRLRT</sequence>
<accession>A0ABS9JH95</accession>
<evidence type="ECO:0000313" key="8">
    <source>
        <dbReference type="Proteomes" id="UP001299012"/>
    </source>
</evidence>
<dbReference type="InterPro" id="IPR036852">
    <property type="entry name" value="Peptidase_S8/S53_dom_sf"/>
</dbReference>
<keyword evidence="2" id="KW-0645">Protease</keyword>
<proteinExistence type="inferred from homology"/>
<dbReference type="CDD" id="cd04847">
    <property type="entry name" value="Peptidases_S8_Subtilisin_like_2"/>
    <property type="match status" value="1"/>
</dbReference>
<evidence type="ECO:0000259" key="6">
    <source>
        <dbReference type="Pfam" id="PF00082"/>
    </source>
</evidence>
<organism evidence="7 8">
    <name type="scientific">Streptomyces tricolor</name>
    <dbReference type="NCBI Taxonomy" id="68277"/>
    <lineage>
        <taxon>Bacteria</taxon>
        <taxon>Bacillati</taxon>
        <taxon>Actinomycetota</taxon>
        <taxon>Actinomycetes</taxon>
        <taxon>Kitasatosporales</taxon>
        <taxon>Streptomycetaceae</taxon>
        <taxon>Streptomyces</taxon>
        <taxon>Streptomyces violaceoruber group</taxon>
    </lineage>
</organism>
<dbReference type="PANTHER" id="PTHR43806:SF11">
    <property type="entry name" value="CEREVISIN-RELATED"/>
    <property type="match status" value="1"/>
</dbReference>
<dbReference type="InterPro" id="IPR050131">
    <property type="entry name" value="Peptidase_S8_subtilisin-like"/>
</dbReference>
<evidence type="ECO:0000256" key="3">
    <source>
        <dbReference type="ARBA" id="ARBA00022801"/>
    </source>
</evidence>
<evidence type="ECO:0000256" key="5">
    <source>
        <dbReference type="SAM" id="MobiDB-lite"/>
    </source>
</evidence>
<evidence type="ECO:0000256" key="4">
    <source>
        <dbReference type="ARBA" id="ARBA00022825"/>
    </source>
</evidence>
<comment type="caution">
    <text evidence="7">The sequence shown here is derived from an EMBL/GenBank/DDBJ whole genome shotgun (WGS) entry which is preliminary data.</text>
</comment>
<dbReference type="PANTHER" id="PTHR43806">
    <property type="entry name" value="PEPTIDASE S8"/>
    <property type="match status" value="1"/>
</dbReference>
<evidence type="ECO:0000313" key="7">
    <source>
        <dbReference type="EMBL" id="MCG0064887.1"/>
    </source>
</evidence>
<keyword evidence="3" id="KW-0378">Hydrolase</keyword>
<evidence type="ECO:0000256" key="2">
    <source>
        <dbReference type="ARBA" id="ARBA00022670"/>
    </source>
</evidence>
<dbReference type="RefSeq" id="WP_158103076.1">
    <property type="nucleotide sequence ID" value="NZ_JAKKZF010000057.1"/>
</dbReference>
<feature type="domain" description="Peptidase S8/S53" evidence="6">
    <location>
        <begin position="302"/>
        <end position="542"/>
    </location>
</feature>
<reference evidence="7 8" key="1">
    <citation type="submission" date="2022-01" db="EMBL/GenBank/DDBJ databases">
        <title>Draft Genome Sequences of Seven Type Strains of the Genus Streptomyces.</title>
        <authorList>
            <person name="Aziz S."/>
            <person name="Coretto E."/>
            <person name="Chronakova A."/>
            <person name="Sproer C."/>
            <person name="Huber K."/>
            <person name="Nouioui I."/>
            <person name="Gross H."/>
        </authorList>
    </citation>
    <scope>NUCLEOTIDE SEQUENCE [LARGE SCALE GENOMIC DNA]</scope>
    <source>
        <strain evidence="7 8">DSM 41685</strain>
    </source>
</reference>
<dbReference type="InterPro" id="IPR034074">
    <property type="entry name" value="Y4bN_pept_dom"/>
</dbReference>
<keyword evidence="8" id="KW-1185">Reference proteome</keyword>
<evidence type="ECO:0000256" key="1">
    <source>
        <dbReference type="ARBA" id="ARBA00011073"/>
    </source>
</evidence>
<dbReference type="Gene3D" id="3.40.50.200">
    <property type="entry name" value="Peptidase S8/S53 domain"/>
    <property type="match status" value="1"/>
</dbReference>
<dbReference type="EMBL" id="JAKKZF010000057">
    <property type="protein sequence ID" value="MCG0064887.1"/>
    <property type="molecule type" value="Genomic_DNA"/>
</dbReference>
<name>A0ABS9JH95_9ACTN</name>
<feature type="region of interest" description="Disordered" evidence="5">
    <location>
        <begin position="656"/>
        <end position="682"/>
    </location>
</feature>
<dbReference type="InterPro" id="IPR000209">
    <property type="entry name" value="Peptidase_S8/S53_dom"/>
</dbReference>